<dbReference type="InterPro" id="IPR045840">
    <property type="entry name" value="Ariadne"/>
</dbReference>
<dbReference type="InterPro" id="IPR002867">
    <property type="entry name" value="IBR_dom"/>
</dbReference>
<evidence type="ECO:0000313" key="18">
    <source>
        <dbReference type="RefSeq" id="XP_020104281.1"/>
    </source>
</evidence>
<feature type="compositionally biased region" description="Basic and acidic residues" evidence="14">
    <location>
        <begin position="1"/>
        <end position="11"/>
    </location>
</feature>
<dbReference type="InterPro" id="IPR013083">
    <property type="entry name" value="Znf_RING/FYVE/PHD"/>
</dbReference>
<dbReference type="Pfam" id="PF19422">
    <property type="entry name" value="Ariadne"/>
    <property type="match status" value="1"/>
</dbReference>
<dbReference type="GeneID" id="109721221"/>
<keyword evidence="17" id="KW-1185">Reference proteome</keyword>
<evidence type="ECO:0000256" key="5">
    <source>
        <dbReference type="ARBA" id="ARBA00005884"/>
    </source>
</evidence>
<reference evidence="17" key="1">
    <citation type="journal article" date="2015" name="Nat. Genet.">
        <title>The pineapple genome and the evolution of CAM photosynthesis.</title>
        <authorList>
            <person name="Ming R."/>
            <person name="VanBuren R."/>
            <person name="Wai C.M."/>
            <person name="Tang H."/>
            <person name="Schatz M.C."/>
            <person name="Bowers J.E."/>
            <person name="Lyons E."/>
            <person name="Wang M.L."/>
            <person name="Chen J."/>
            <person name="Biggers E."/>
            <person name="Zhang J."/>
            <person name="Huang L."/>
            <person name="Zhang L."/>
            <person name="Miao W."/>
            <person name="Zhang J."/>
            <person name="Ye Z."/>
            <person name="Miao C."/>
            <person name="Lin Z."/>
            <person name="Wang H."/>
            <person name="Zhou H."/>
            <person name="Yim W.C."/>
            <person name="Priest H.D."/>
            <person name="Zheng C."/>
            <person name="Woodhouse M."/>
            <person name="Edger P.P."/>
            <person name="Guyot R."/>
            <person name="Guo H.B."/>
            <person name="Guo H."/>
            <person name="Zheng G."/>
            <person name="Singh R."/>
            <person name="Sharma A."/>
            <person name="Min X."/>
            <person name="Zheng Y."/>
            <person name="Lee H."/>
            <person name="Gurtowski J."/>
            <person name="Sedlazeck F.J."/>
            <person name="Harkess A."/>
            <person name="McKain M.R."/>
            <person name="Liao Z."/>
            <person name="Fang J."/>
            <person name="Liu J."/>
            <person name="Zhang X."/>
            <person name="Zhang Q."/>
            <person name="Hu W."/>
            <person name="Qin Y."/>
            <person name="Wang K."/>
            <person name="Chen L.Y."/>
            <person name="Shirley N."/>
            <person name="Lin Y.R."/>
            <person name="Liu L.Y."/>
            <person name="Hernandez A.G."/>
            <person name="Wright C.L."/>
            <person name="Bulone V."/>
            <person name="Tuskan G.A."/>
            <person name="Heath K."/>
            <person name="Zee F."/>
            <person name="Moore P.H."/>
            <person name="Sunkar R."/>
            <person name="Leebens-Mack J.H."/>
            <person name="Mockler T."/>
            <person name="Bennetzen J.L."/>
            <person name="Freeling M."/>
            <person name="Sankoff D."/>
            <person name="Paterson A.H."/>
            <person name="Zhu X."/>
            <person name="Yang X."/>
            <person name="Smith J.A."/>
            <person name="Cushman J.C."/>
            <person name="Paull R.E."/>
            <person name="Yu Q."/>
        </authorList>
    </citation>
    <scope>NUCLEOTIDE SEQUENCE [LARGE SCALE GENOMIC DNA]</scope>
    <source>
        <strain evidence="17">cv. F153</strain>
    </source>
</reference>
<evidence type="ECO:0000256" key="8">
    <source>
        <dbReference type="ARBA" id="ARBA00022723"/>
    </source>
</evidence>
<dbReference type="Pfam" id="PF21235">
    <property type="entry name" value="UBA_ARI1"/>
    <property type="match status" value="1"/>
</dbReference>
<dbReference type="InterPro" id="IPR054694">
    <property type="entry name" value="Parkin-like_IBR"/>
</dbReference>
<evidence type="ECO:0000259" key="15">
    <source>
        <dbReference type="PROSITE" id="PS50089"/>
    </source>
</evidence>
<evidence type="ECO:0000256" key="13">
    <source>
        <dbReference type="PROSITE-ProRule" id="PRU00175"/>
    </source>
</evidence>
<evidence type="ECO:0000256" key="14">
    <source>
        <dbReference type="SAM" id="MobiDB-lite"/>
    </source>
</evidence>
<dbReference type="GO" id="GO:0008270">
    <property type="term" value="F:zinc ion binding"/>
    <property type="evidence" value="ECO:0007669"/>
    <property type="project" value="UniProtKB-KW"/>
</dbReference>
<dbReference type="SMART" id="SM00647">
    <property type="entry name" value="IBR"/>
    <property type="match status" value="2"/>
</dbReference>
<feature type="domain" description="RING-type" evidence="16">
    <location>
        <begin position="140"/>
        <end position="354"/>
    </location>
</feature>
<dbReference type="GO" id="GO:0016567">
    <property type="term" value="P:protein ubiquitination"/>
    <property type="evidence" value="ECO:0007669"/>
    <property type="project" value="InterPro"/>
</dbReference>
<dbReference type="CDD" id="cd20346">
    <property type="entry name" value="BRcat_RBR_ANKIB1"/>
    <property type="match status" value="1"/>
</dbReference>
<feature type="region of interest" description="Disordered" evidence="14">
    <location>
        <begin position="1"/>
        <end position="39"/>
    </location>
</feature>
<dbReference type="GO" id="GO:0061630">
    <property type="term" value="F:ubiquitin protein ligase activity"/>
    <property type="evidence" value="ECO:0007669"/>
    <property type="project" value="UniProtKB-EC"/>
</dbReference>
<dbReference type="RefSeq" id="XP_020104281.1">
    <property type="nucleotide sequence ID" value="XM_020248692.1"/>
</dbReference>
<dbReference type="InterPro" id="IPR048962">
    <property type="entry name" value="ARIH1-like_UBL"/>
</dbReference>
<dbReference type="CDD" id="cd16773">
    <property type="entry name" value="RING-HC_RBR_TRIAD1"/>
    <property type="match status" value="1"/>
</dbReference>
<dbReference type="Pfam" id="PF01485">
    <property type="entry name" value="IBR"/>
    <property type="match status" value="1"/>
</dbReference>
<keyword evidence="7" id="KW-0808">Transferase</keyword>
<dbReference type="InterPro" id="IPR031127">
    <property type="entry name" value="E3_UB_ligase_RBR"/>
</dbReference>
<evidence type="ECO:0000256" key="1">
    <source>
        <dbReference type="ARBA" id="ARBA00001798"/>
    </source>
</evidence>
<evidence type="ECO:0000259" key="16">
    <source>
        <dbReference type="PROSITE" id="PS51873"/>
    </source>
</evidence>
<name>A0A6P5G6Q7_ANACO</name>
<feature type="compositionally biased region" description="Acidic residues" evidence="14">
    <location>
        <begin position="12"/>
        <end position="21"/>
    </location>
</feature>
<dbReference type="AlphaFoldDB" id="A0A6P5G6Q7"/>
<dbReference type="FunFam" id="3.30.40.10:FF:000019">
    <property type="entry name" value="RBR-type E3 ubiquitin transferase"/>
    <property type="match status" value="1"/>
</dbReference>
<feature type="region of interest" description="Disordered" evidence="14">
    <location>
        <begin position="522"/>
        <end position="545"/>
    </location>
</feature>
<evidence type="ECO:0000256" key="10">
    <source>
        <dbReference type="ARBA" id="ARBA00022771"/>
    </source>
</evidence>
<accession>A0A6P5G6Q7</accession>
<evidence type="ECO:0000256" key="12">
    <source>
        <dbReference type="ARBA" id="ARBA00022833"/>
    </source>
</evidence>
<keyword evidence="10 13" id="KW-0863">Zinc-finger</keyword>
<dbReference type="OrthoDB" id="10009520at2759"/>
<comment type="similarity">
    <text evidence="5">Belongs to the RBR family. Ariadne subfamily.</text>
</comment>
<dbReference type="Gene3D" id="1.20.120.1750">
    <property type="match status" value="1"/>
</dbReference>
<organism evidence="17 18">
    <name type="scientific">Ananas comosus</name>
    <name type="common">Pineapple</name>
    <name type="synonym">Ananas ananas</name>
    <dbReference type="NCBI Taxonomy" id="4615"/>
    <lineage>
        <taxon>Eukaryota</taxon>
        <taxon>Viridiplantae</taxon>
        <taxon>Streptophyta</taxon>
        <taxon>Embryophyta</taxon>
        <taxon>Tracheophyta</taxon>
        <taxon>Spermatophyta</taxon>
        <taxon>Magnoliopsida</taxon>
        <taxon>Liliopsida</taxon>
        <taxon>Poales</taxon>
        <taxon>Bromeliaceae</taxon>
        <taxon>Bromelioideae</taxon>
        <taxon>Ananas</taxon>
    </lineage>
</organism>
<dbReference type="Proteomes" id="UP000515123">
    <property type="component" value="Linkage group 15"/>
</dbReference>
<dbReference type="PROSITE" id="PS51873">
    <property type="entry name" value="TRIAD"/>
    <property type="match status" value="1"/>
</dbReference>
<comment type="pathway">
    <text evidence="4">Protein modification; protein ubiquitination.</text>
</comment>
<keyword evidence="8" id="KW-0479">Metal-binding</keyword>
<dbReference type="PANTHER" id="PTHR11685">
    <property type="entry name" value="RBR FAMILY RING FINGER AND IBR DOMAIN-CONTAINING"/>
    <property type="match status" value="1"/>
</dbReference>
<dbReference type="InterPro" id="IPR044066">
    <property type="entry name" value="TRIAD_supradom"/>
</dbReference>
<evidence type="ECO:0000256" key="4">
    <source>
        <dbReference type="ARBA" id="ARBA00004906"/>
    </source>
</evidence>
<feature type="compositionally biased region" description="Acidic residues" evidence="14">
    <location>
        <begin position="30"/>
        <end position="39"/>
    </location>
</feature>
<evidence type="ECO:0000256" key="6">
    <source>
        <dbReference type="ARBA" id="ARBA00012251"/>
    </source>
</evidence>
<dbReference type="InterPro" id="IPR001841">
    <property type="entry name" value="Znf_RING"/>
</dbReference>
<feature type="domain" description="RING-type" evidence="15">
    <location>
        <begin position="144"/>
        <end position="194"/>
    </location>
</feature>
<evidence type="ECO:0000256" key="9">
    <source>
        <dbReference type="ARBA" id="ARBA00022737"/>
    </source>
</evidence>
<evidence type="ECO:0000256" key="7">
    <source>
        <dbReference type="ARBA" id="ARBA00022679"/>
    </source>
</evidence>
<comment type="function">
    <text evidence="3">Might act as an E3 ubiquitin-protein ligase, or as part of E3 complex, which accepts ubiquitin from specific E2 ubiquitin-conjugating enzymes and then transfers it to substrates.</text>
</comment>
<keyword evidence="9" id="KW-0677">Repeat</keyword>
<dbReference type="Gene3D" id="3.30.40.10">
    <property type="entry name" value="Zinc/RING finger domain, C3HC4 (zinc finger)"/>
    <property type="match status" value="1"/>
</dbReference>
<gene>
    <name evidence="18" type="primary">LOC109721221</name>
</gene>
<evidence type="ECO:0000256" key="11">
    <source>
        <dbReference type="ARBA" id="ARBA00022786"/>
    </source>
</evidence>
<dbReference type="PROSITE" id="PS50089">
    <property type="entry name" value="ZF_RING_2"/>
    <property type="match status" value="1"/>
</dbReference>
<keyword evidence="11" id="KW-0833">Ubl conjugation pathway</keyword>
<comment type="cofactor">
    <cofactor evidence="2">
        <name>Zn(2+)</name>
        <dbReference type="ChEBI" id="CHEBI:29105"/>
    </cofactor>
</comment>
<dbReference type="CDD" id="cd22586">
    <property type="entry name" value="Rcat_RBR_ARI1-like"/>
    <property type="match status" value="1"/>
</dbReference>
<reference evidence="18" key="2">
    <citation type="submission" date="2025-08" db="UniProtKB">
        <authorList>
            <consortium name="RefSeq"/>
        </authorList>
    </citation>
    <scope>IDENTIFICATION</scope>
    <source>
        <tissue evidence="18">Leaf</tissue>
    </source>
</reference>
<dbReference type="Pfam" id="PF22605">
    <property type="entry name" value="IBR_2"/>
    <property type="match status" value="1"/>
</dbReference>
<dbReference type="EC" id="2.3.2.31" evidence="6"/>
<evidence type="ECO:0000256" key="3">
    <source>
        <dbReference type="ARBA" id="ARBA00003976"/>
    </source>
</evidence>
<evidence type="ECO:0000313" key="17">
    <source>
        <dbReference type="Proteomes" id="UP000515123"/>
    </source>
</evidence>
<comment type="catalytic activity">
    <reaction evidence="1">
        <text>[E2 ubiquitin-conjugating enzyme]-S-ubiquitinyl-L-cysteine + [acceptor protein]-L-lysine = [E2 ubiquitin-conjugating enzyme]-L-cysteine + [acceptor protein]-N(6)-ubiquitinyl-L-lysine.</text>
        <dbReference type="EC" id="2.3.2.31"/>
    </reaction>
</comment>
<dbReference type="SUPFAM" id="SSF57850">
    <property type="entry name" value="RING/U-box"/>
    <property type="match status" value="3"/>
</dbReference>
<protein>
    <recommendedName>
        <fullName evidence="6">RBR-type E3 ubiquitin transferase</fullName>
        <ecNumber evidence="6">2.3.2.31</ecNumber>
    </recommendedName>
</protein>
<sequence length="545" mass="62230">MASDGDGRDLREEDEENDDNGENTYLSDGVEGEDDDSDFGENILSSLEDSAVVEDCSWSVYTVITKEYLLVAQKEDLWSVMVLLSLSEGNARTLLIHYRWDVERIFELLDRKGKHWLFSEAGITIAEKPKHYALSTSSAGPVTCAVCFEKIPSSGVTEMGCGHFYCNGCWTEYFIIQIKEGQSRHITCMTPTCKAICDEDVVRNFVSTSHQDIVDRFDRFLLESYIEDNNMVKWCPSVPHCGNAIRVKGDIICEVECTCGLQFCFSCLAEAHSPCSCLMWELWLKKCDEESATINWIAVNTKPCPKCQKPVHKDGGCNLVVCICGQPFCWLCGGAVGRVNTWGYITRHSCGRFGEEQKKSMQLERAEVYRHMHYYNRYNAHMESFMLERELEKTISGRISNLGKEDDSWITNGLNTLFRSRSILSYSYPFAYCMFGEELFRDEMNPRERQIKQNLFEDQQQQLESNVERLSSFLGKGDFDFSDDTIMKARTNVITLSSIVDGLCKKIYEYIENDLLGPAQENHNISPYKSKHPPRAPQPSMFGCR</sequence>
<proteinExistence type="inferred from homology"/>
<keyword evidence="12" id="KW-0862">Zinc</keyword>
<evidence type="ECO:0000256" key="2">
    <source>
        <dbReference type="ARBA" id="ARBA00001947"/>
    </source>
</evidence>